<dbReference type="AlphaFoldDB" id="X0ZWE2"/>
<evidence type="ECO:0000313" key="1">
    <source>
        <dbReference type="EMBL" id="GAG74140.1"/>
    </source>
</evidence>
<dbReference type="SUPFAM" id="SSF52540">
    <property type="entry name" value="P-loop containing nucleoside triphosphate hydrolases"/>
    <property type="match status" value="1"/>
</dbReference>
<reference evidence="1" key="1">
    <citation type="journal article" date="2014" name="Front. Microbiol.">
        <title>High frequency of phylogenetically diverse reductive dehalogenase-homologous genes in deep subseafloor sedimentary metagenomes.</title>
        <authorList>
            <person name="Kawai M."/>
            <person name="Futagami T."/>
            <person name="Toyoda A."/>
            <person name="Takaki Y."/>
            <person name="Nishi S."/>
            <person name="Hori S."/>
            <person name="Arai W."/>
            <person name="Tsubouchi T."/>
            <person name="Morono Y."/>
            <person name="Uchiyama I."/>
            <person name="Ito T."/>
            <person name="Fujiyama A."/>
            <person name="Inagaki F."/>
            <person name="Takami H."/>
        </authorList>
    </citation>
    <scope>NUCLEOTIDE SEQUENCE</scope>
    <source>
        <strain evidence="1">Expedition CK06-06</strain>
    </source>
</reference>
<dbReference type="InterPro" id="IPR027417">
    <property type="entry name" value="P-loop_NTPase"/>
</dbReference>
<dbReference type="Pfam" id="PF13177">
    <property type="entry name" value="DNA_pol3_delta2"/>
    <property type="match status" value="1"/>
</dbReference>
<evidence type="ECO:0008006" key="2">
    <source>
        <dbReference type="Google" id="ProtNLM"/>
    </source>
</evidence>
<gene>
    <name evidence="1" type="ORF">S01H4_06377</name>
</gene>
<comment type="caution">
    <text evidence="1">The sequence shown here is derived from an EMBL/GenBank/DDBJ whole genome shotgun (WGS) entry which is preliminary data.</text>
</comment>
<name>X0ZWE2_9ZZZZ</name>
<dbReference type="EMBL" id="BART01001957">
    <property type="protein sequence ID" value="GAG74140.1"/>
    <property type="molecule type" value="Genomic_DNA"/>
</dbReference>
<dbReference type="Gene3D" id="3.40.50.300">
    <property type="entry name" value="P-loop containing nucleotide triphosphate hydrolases"/>
    <property type="match status" value="1"/>
</dbReference>
<organism evidence="1">
    <name type="scientific">marine sediment metagenome</name>
    <dbReference type="NCBI Taxonomy" id="412755"/>
    <lineage>
        <taxon>unclassified sequences</taxon>
        <taxon>metagenomes</taxon>
        <taxon>ecological metagenomes</taxon>
    </lineage>
</organism>
<proteinExistence type="predicted"/>
<accession>X0ZWE2</accession>
<protein>
    <recommendedName>
        <fullName evidence="2">DNA polymerase III subunit delta</fullName>
    </recommendedName>
</protein>
<sequence>MPWDGILGHDLIAKQFASAEAAGRIAGSYLFIGQEGVGKATFARSLIMALACQHSTDQLEACRKCVSCVQALAGTHPDIDCTCENFIHGIPYAMHLVELCSEKID</sequence>